<reference evidence="3" key="1">
    <citation type="submission" date="2020-05" db="EMBL/GenBank/DDBJ databases">
        <authorList>
            <person name="Chiriac C."/>
            <person name="Salcher M."/>
            <person name="Ghai R."/>
            <person name="Kavagutti S V."/>
        </authorList>
    </citation>
    <scope>NUCLEOTIDE SEQUENCE</scope>
</reference>
<name>A0A6J7H516_9ZZZZ</name>
<dbReference type="Gene3D" id="3.90.79.10">
    <property type="entry name" value="Nucleoside Triphosphate Pyrophosphohydrolase"/>
    <property type="match status" value="1"/>
</dbReference>
<dbReference type="GO" id="GO:0019693">
    <property type="term" value="P:ribose phosphate metabolic process"/>
    <property type="evidence" value="ECO:0007669"/>
    <property type="project" value="TreeGrafter"/>
</dbReference>
<organism evidence="3">
    <name type="scientific">freshwater metagenome</name>
    <dbReference type="NCBI Taxonomy" id="449393"/>
    <lineage>
        <taxon>unclassified sequences</taxon>
        <taxon>metagenomes</taxon>
        <taxon>ecological metagenomes</taxon>
    </lineage>
</organism>
<dbReference type="GO" id="GO:0006753">
    <property type="term" value="P:nucleoside phosphate metabolic process"/>
    <property type="evidence" value="ECO:0007669"/>
    <property type="project" value="TreeGrafter"/>
</dbReference>
<dbReference type="SUPFAM" id="SSF55811">
    <property type="entry name" value="Nudix"/>
    <property type="match status" value="1"/>
</dbReference>
<dbReference type="PANTHER" id="PTHR11839">
    <property type="entry name" value="UDP/ADP-SUGAR PYROPHOSPHATASE"/>
    <property type="match status" value="1"/>
</dbReference>
<dbReference type="GO" id="GO:0016787">
    <property type="term" value="F:hydrolase activity"/>
    <property type="evidence" value="ECO:0007669"/>
    <property type="project" value="UniProtKB-KW"/>
</dbReference>
<evidence type="ECO:0000259" key="2">
    <source>
        <dbReference type="PROSITE" id="PS51462"/>
    </source>
</evidence>
<dbReference type="Pfam" id="PF00293">
    <property type="entry name" value="NUDIX"/>
    <property type="match status" value="1"/>
</dbReference>
<gene>
    <name evidence="3" type="ORF">UFOPK3610_00782</name>
</gene>
<accession>A0A6J7H516</accession>
<feature type="domain" description="Nudix hydrolase" evidence="2">
    <location>
        <begin position="45"/>
        <end position="179"/>
    </location>
</feature>
<dbReference type="PROSITE" id="PS51462">
    <property type="entry name" value="NUDIX"/>
    <property type="match status" value="1"/>
</dbReference>
<sequence length="211" mass="23339">MNPVEDVHASQPVSASKTQFVGHIWSVRTDTVHFGDVEVQRDVIEHPGAVAIAAIDDRDRILLICQYRHPVGAKLWELPAGLLDVAGEHPADTARRELAEETGLRADEWQVLLDLFNSPGGSSEGLRIFLARGISELPEGRWHTGEAEEMDLPQQWVDLDAARDLVLAGRIHNGTTVAGIFAAHAARDHNWTTVRPADDSWEWRPPSRSSV</sequence>
<proteinExistence type="predicted"/>
<dbReference type="PANTHER" id="PTHR11839:SF31">
    <property type="entry name" value="ADP-RIBOSE PYROPHOSPHATASE"/>
    <property type="match status" value="1"/>
</dbReference>
<dbReference type="CDD" id="cd24158">
    <property type="entry name" value="NUDIX_ADPRase_Rv1700"/>
    <property type="match status" value="1"/>
</dbReference>
<dbReference type="InterPro" id="IPR015797">
    <property type="entry name" value="NUDIX_hydrolase-like_dom_sf"/>
</dbReference>
<dbReference type="InterPro" id="IPR000086">
    <property type="entry name" value="NUDIX_hydrolase_dom"/>
</dbReference>
<dbReference type="EMBL" id="CAFBMR010000022">
    <property type="protein sequence ID" value="CAB4910809.1"/>
    <property type="molecule type" value="Genomic_DNA"/>
</dbReference>
<keyword evidence="1" id="KW-0378">Hydrolase</keyword>
<protein>
    <submittedName>
        <fullName evidence="3">Unannotated protein</fullName>
    </submittedName>
</protein>
<dbReference type="AlphaFoldDB" id="A0A6J7H516"/>
<evidence type="ECO:0000256" key="1">
    <source>
        <dbReference type="ARBA" id="ARBA00022801"/>
    </source>
</evidence>
<dbReference type="GO" id="GO:0005829">
    <property type="term" value="C:cytosol"/>
    <property type="evidence" value="ECO:0007669"/>
    <property type="project" value="TreeGrafter"/>
</dbReference>
<evidence type="ECO:0000313" key="3">
    <source>
        <dbReference type="EMBL" id="CAB4910809.1"/>
    </source>
</evidence>